<feature type="domain" description="DUF8040" evidence="1">
    <location>
        <begin position="45"/>
        <end position="131"/>
    </location>
</feature>
<proteinExistence type="predicted"/>
<protein>
    <recommendedName>
        <fullName evidence="1">DUF8040 domain-containing protein</fullName>
    </recommendedName>
</protein>
<name>T1IK37_STRMM</name>
<reference evidence="3" key="1">
    <citation type="submission" date="2011-05" db="EMBL/GenBank/DDBJ databases">
        <authorList>
            <person name="Richards S.R."/>
            <person name="Qu J."/>
            <person name="Jiang H."/>
            <person name="Jhangiani S.N."/>
            <person name="Agravi P."/>
            <person name="Goodspeed R."/>
            <person name="Gross S."/>
            <person name="Mandapat C."/>
            <person name="Jackson L."/>
            <person name="Mathew T."/>
            <person name="Pu L."/>
            <person name="Thornton R."/>
            <person name="Saada N."/>
            <person name="Wilczek-Boney K.B."/>
            <person name="Lee S."/>
            <person name="Kovar C."/>
            <person name="Wu Y."/>
            <person name="Scherer S.E."/>
            <person name="Worley K.C."/>
            <person name="Muzny D.M."/>
            <person name="Gibbs R."/>
        </authorList>
    </citation>
    <scope>NUCLEOTIDE SEQUENCE</scope>
    <source>
        <strain evidence="3">Brora</strain>
    </source>
</reference>
<organism evidence="2 3">
    <name type="scientific">Strigamia maritima</name>
    <name type="common">European centipede</name>
    <name type="synonym">Geophilus maritimus</name>
    <dbReference type="NCBI Taxonomy" id="126957"/>
    <lineage>
        <taxon>Eukaryota</taxon>
        <taxon>Metazoa</taxon>
        <taxon>Ecdysozoa</taxon>
        <taxon>Arthropoda</taxon>
        <taxon>Myriapoda</taxon>
        <taxon>Chilopoda</taxon>
        <taxon>Pleurostigmophora</taxon>
        <taxon>Geophilomorpha</taxon>
        <taxon>Linotaeniidae</taxon>
        <taxon>Strigamia</taxon>
    </lineage>
</organism>
<dbReference type="EMBL" id="JH430400">
    <property type="status" value="NOT_ANNOTATED_CDS"/>
    <property type="molecule type" value="Genomic_DNA"/>
</dbReference>
<dbReference type="eggNOG" id="KOG4585">
    <property type="taxonomic scope" value="Eukaryota"/>
</dbReference>
<dbReference type="EnsemblMetazoa" id="SMAR001273-RA">
    <property type="protein sequence ID" value="SMAR001273-PA"/>
    <property type="gene ID" value="SMAR001273"/>
</dbReference>
<evidence type="ECO:0000313" key="2">
    <source>
        <dbReference type="EnsemblMetazoa" id="SMAR001273-PA"/>
    </source>
</evidence>
<dbReference type="PhylomeDB" id="T1IK37"/>
<evidence type="ECO:0000313" key="3">
    <source>
        <dbReference type="Proteomes" id="UP000014500"/>
    </source>
</evidence>
<dbReference type="Proteomes" id="UP000014500">
    <property type="component" value="Unassembled WGS sequence"/>
</dbReference>
<sequence length="168" mass="19305">MAVLMTGNGLSALSKQSLLIKRSIKRKNQGNRIWVKQRTEDFQHRLLSGKWDASDYIENLRVNKTLFDYLCAQTNEDMRTDNTKFRLAVPIEIKVACSLYYLAENCSIRTVKNLFGVGKSTVCKYVHLFCESLNFRLGRKFIACPNNQQFLDIAHGFENHFGMINGSD</sequence>
<dbReference type="HOGENOM" id="CLU_1588537_0_0_1"/>
<dbReference type="OMA" id="HGLECTA"/>
<keyword evidence="3" id="KW-1185">Reference proteome</keyword>
<dbReference type="Pfam" id="PF26138">
    <property type="entry name" value="DUF8040"/>
    <property type="match status" value="1"/>
</dbReference>
<accession>T1IK37</accession>
<dbReference type="STRING" id="126957.T1IK37"/>
<evidence type="ECO:0000259" key="1">
    <source>
        <dbReference type="Pfam" id="PF26138"/>
    </source>
</evidence>
<dbReference type="InterPro" id="IPR058353">
    <property type="entry name" value="DUF8040"/>
</dbReference>
<reference evidence="2" key="2">
    <citation type="submission" date="2015-02" db="UniProtKB">
        <authorList>
            <consortium name="EnsemblMetazoa"/>
        </authorList>
    </citation>
    <scope>IDENTIFICATION</scope>
</reference>
<dbReference type="AlphaFoldDB" id="T1IK37"/>